<dbReference type="Proteomes" id="UP000304880">
    <property type="component" value="Unassembled WGS sequence"/>
</dbReference>
<name>A0A5C4R0X7_9RHOB</name>
<protein>
    <recommendedName>
        <fullName evidence="1">DUF4935 domain-containing protein</fullName>
    </recommendedName>
</protein>
<dbReference type="Pfam" id="PF16289">
    <property type="entry name" value="PIN_12"/>
    <property type="match status" value="1"/>
</dbReference>
<reference evidence="2 3" key="1">
    <citation type="submission" date="2019-06" db="EMBL/GenBank/DDBJ databases">
        <authorList>
            <person name="Li J."/>
        </authorList>
    </citation>
    <scope>NUCLEOTIDE SEQUENCE [LARGE SCALE GENOMIC DNA]</scope>
    <source>
        <strain evidence="2 3">CGMCC 1.8012</strain>
    </source>
</reference>
<organism evidence="2 3">
    <name type="scientific">Paracoccus haeundaensis</name>
    <dbReference type="NCBI Taxonomy" id="225362"/>
    <lineage>
        <taxon>Bacteria</taxon>
        <taxon>Pseudomonadati</taxon>
        <taxon>Pseudomonadota</taxon>
        <taxon>Alphaproteobacteria</taxon>
        <taxon>Rhodobacterales</taxon>
        <taxon>Paracoccaceae</taxon>
        <taxon>Paracoccus</taxon>
    </lineage>
</organism>
<dbReference type="InterPro" id="IPR032557">
    <property type="entry name" value="DUF4935"/>
</dbReference>
<evidence type="ECO:0000313" key="2">
    <source>
        <dbReference type="EMBL" id="TNH37566.1"/>
    </source>
</evidence>
<dbReference type="AlphaFoldDB" id="A0A5C4R0X7"/>
<keyword evidence="3" id="KW-1185">Reference proteome</keyword>
<dbReference type="EMBL" id="VDDC01000072">
    <property type="protein sequence ID" value="TNH37566.1"/>
    <property type="molecule type" value="Genomic_DNA"/>
</dbReference>
<gene>
    <name evidence="2" type="ORF">FHD67_19645</name>
</gene>
<evidence type="ECO:0000259" key="1">
    <source>
        <dbReference type="Pfam" id="PF16289"/>
    </source>
</evidence>
<dbReference type="RefSeq" id="WP_139599784.1">
    <property type="nucleotide sequence ID" value="NZ_VDDC01000072.1"/>
</dbReference>
<comment type="caution">
    <text evidence="2">The sequence shown here is derived from an EMBL/GenBank/DDBJ whole genome shotgun (WGS) entry which is preliminary data.</text>
</comment>
<evidence type="ECO:0000313" key="3">
    <source>
        <dbReference type="Proteomes" id="UP000304880"/>
    </source>
</evidence>
<sequence length="343" mass="39190">MLHVLIDTCVWLDLAKDHREKPVLGALEFLIKEQEVELIVPQIVVDEFQRNKARIIADSRRSLQSHFRLVRDAVNRFGNDASKANTLQALNEVDHTIVTTDEAVSESIDRIENLLTSKPALTTTDSIKQRVTERALNALAPYHLNKNSVGDAVLIETYASVISDPSGEETRFAFVTHNSKDFSEPNGDRRNPHPDIAALFNAPKSTYWGSLVDLLRDFDPEILDDEEADFNFSMEPRRLSEILEAENILRRQIWYNRHWNLRSAIEDGTHHVVPEAEYSRTPYRSDQTLDTVWAQALAAAKRTEDEVGLNNLGPWDDFEWGMLNGKLSALRWLLGDEWDMLDT</sequence>
<feature type="domain" description="DUF4935" evidence="1">
    <location>
        <begin position="4"/>
        <end position="182"/>
    </location>
</feature>
<accession>A0A5C4R0X7</accession>
<proteinExistence type="predicted"/>